<dbReference type="CDD" id="cd07182">
    <property type="entry name" value="RNase_HII_bacteria_HII_like"/>
    <property type="match status" value="1"/>
</dbReference>
<evidence type="ECO:0000256" key="8">
    <source>
        <dbReference type="ARBA" id="ARBA00022490"/>
    </source>
</evidence>
<evidence type="ECO:0000256" key="2">
    <source>
        <dbReference type="ARBA" id="ARBA00001936"/>
    </source>
</evidence>
<comment type="catalytic activity">
    <reaction evidence="1">
        <text>Endonucleolytic cleavage to 5'-phosphomonoester.</text>
        <dbReference type="EC" id="3.1.26.4"/>
    </reaction>
</comment>
<dbReference type="Gene3D" id="3.30.420.10">
    <property type="entry name" value="Ribonuclease H-like superfamily/Ribonuclease H"/>
    <property type="match status" value="1"/>
</dbReference>
<dbReference type="EC" id="3.1.26.4" evidence="6"/>
<dbReference type="EMBL" id="MN740207">
    <property type="protein sequence ID" value="QHT93433.1"/>
    <property type="molecule type" value="Genomic_DNA"/>
</dbReference>
<comment type="cofactor">
    <cofactor evidence="2">
        <name>Mn(2+)</name>
        <dbReference type="ChEBI" id="CHEBI:29035"/>
    </cofactor>
</comment>
<feature type="domain" description="RNase H type-2" evidence="14">
    <location>
        <begin position="13"/>
        <end position="227"/>
    </location>
</feature>
<evidence type="ECO:0000256" key="7">
    <source>
        <dbReference type="ARBA" id="ARBA00019179"/>
    </source>
</evidence>
<keyword evidence="8" id="KW-0963">Cytoplasm</keyword>
<keyword evidence="13" id="KW-0464">Manganese</keyword>
<dbReference type="Pfam" id="PF01351">
    <property type="entry name" value="RNase_HII"/>
    <property type="match status" value="1"/>
</dbReference>
<sequence>MTTKPYYNEDPEIVEIGVDEVGRGPLFGRVYVAATILPKYSDAFKYELMKDSKKFSSSKKLHEVYNYIIENANDYVVKYETEESIDQMNILQATQKAMHDCVQELIDKNNLRPEKTLLLIDGNYFRDHMTWNKERNNFEYYAHECIKGGDNLYSSISAASIIAKVSRDTYIENLCEEHPELDERYLLRGNKGYAAKQHREGIMQHGITPWHRKTFGICKQYDVNKEYEND</sequence>
<dbReference type="InterPro" id="IPR012337">
    <property type="entry name" value="RNaseH-like_sf"/>
</dbReference>
<dbReference type="PANTHER" id="PTHR10954">
    <property type="entry name" value="RIBONUCLEASE H2 SUBUNIT A"/>
    <property type="match status" value="1"/>
</dbReference>
<keyword evidence="9" id="KW-0540">Nuclease</keyword>
<dbReference type="InterPro" id="IPR001352">
    <property type="entry name" value="RNase_HII/HIII"/>
</dbReference>
<comment type="cofactor">
    <cofactor evidence="3">
        <name>Mg(2+)</name>
        <dbReference type="ChEBI" id="CHEBI:18420"/>
    </cofactor>
</comment>
<organism evidence="15">
    <name type="scientific">viral metagenome</name>
    <dbReference type="NCBI Taxonomy" id="1070528"/>
    <lineage>
        <taxon>unclassified sequences</taxon>
        <taxon>metagenomes</taxon>
        <taxon>organismal metagenomes</taxon>
    </lineage>
</organism>
<dbReference type="GO" id="GO:0005737">
    <property type="term" value="C:cytoplasm"/>
    <property type="evidence" value="ECO:0007669"/>
    <property type="project" value="UniProtKB-SubCell"/>
</dbReference>
<evidence type="ECO:0000256" key="6">
    <source>
        <dbReference type="ARBA" id="ARBA00012180"/>
    </source>
</evidence>
<name>A0A6C0IPI7_9ZZZZ</name>
<dbReference type="AlphaFoldDB" id="A0A6C0IPI7"/>
<evidence type="ECO:0000256" key="12">
    <source>
        <dbReference type="ARBA" id="ARBA00022801"/>
    </source>
</evidence>
<dbReference type="GO" id="GO:0043137">
    <property type="term" value="P:DNA replication, removal of RNA primer"/>
    <property type="evidence" value="ECO:0007669"/>
    <property type="project" value="TreeGrafter"/>
</dbReference>
<dbReference type="GO" id="GO:0006298">
    <property type="term" value="P:mismatch repair"/>
    <property type="evidence" value="ECO:0007669"/>
    <property type="project" value="TreeGrafter"/>
</dbReference>
<evidence type="ECO:0000256" key="13">
    <source>
        <dbReference type="ARBA" id="ARBA00023211"/>
    </source>
</evidence>
<dbReference type="GO" id="GO:0004523">
    <property type="term" value="F:RNA-DNA hybrid ribonuclease activity"/>
    <property type="evidence" value="ECO:0007669"/>
    <property type="project" value="UniProtKB-EC"/>
</dbReference>
<comment type="similarity">
    <text evidence="5">Belongs to the RNase HII family.</text>
</comment>
<evidence type="ECO:0000256" key="5">
    <source>
        <dbReference type="ARBA" id="ARBA00007383"/>
    </source>
</evidence>
<evidence type="ECO:0000256" key="9">
    <source>
        <dbReference type="ARBA" id="ARBA00022722"/>
    </source>
</evidence>
<keyword evidence="12" id="KW-0378">Hydrolase</keyword>
<evidence type="ECO:0000256" key="1">
    <source>
        <dbReference type="ARBA" id="ARBA00000077"/>
    </source>
</evidence>
<dbReference type="SUPFAM" id="SSF53098">
    <property type="entry name" value="Ribonuclease H-like"/>
    <property type="match status" value="1"/>
</dbReference>
<keyword evidence="10" id="KW-0479">Metal-binding</keyword>
<accession>A0A6C0IPI7</accession>
<proteinExistence type="inferred from homology"/>
<dbReference type="PANTHER" id="PTHR10954:SF18">
    <property type="entry name" value="RIBONUCLEASE HII"/>
    <property type="match status" value="1"/>
</dbReference>
<protein>
    <recommendedName>
        <fullName evidence="7">Ribonuclease HII</fullName>
        <ecNumber evidence="6">3.1.26.4</ecNumber>
    </recommendedName>
</protein>
<dbReference type="GO" id="GO:0032299">
    <property type="term" value="C:ribonuclease H2 complex"/>
    <property type="evidence" value="ECO:0007669"/>
    <property type="project" value="TreeGrafter"/>
</dbReference>
<evidence type="ECO:0000259" key="14">
    <source>
        <dbReference type="PROSITE" id="PS51975"/>
    </source>
</evidence>
<dbReference type="PROSITE" id="PS51975">
    <property type="entry name" value="RNASE_H_2"/>
    <property type="match status" value="1"/>
</dbReference>
<dbReference type="GO" id="GO:0003723">
    <property type="term" value="F:RNA binding"/>
    <property type="evidence" value="ECO:0007669"/>
    <property type="project" value="InterPro"/>
</dbReference>
<evidence type="ECO:0000256" key="4">
    <source>
        <dbReference type="ARBA" id="ARBA00004496"/>
    </source>
</evidence>
<evidence type="ECO:0000256" key="10">
    <source>
        <dbReference type="ARBA" id="ARBA00022723"/>
    </source>
</evidence>
<keyword evidence="11" id="KW-0255">Endonuclease</keyword>
<dbReference type="InterPro" id="IPR024567">
    <property type="entry name" value="RNase_HII/HIII_dom"/>
</dbReference>
<evidence type="ECO:0000256" key="3">
    <source>
        <dbReference type="ARBA" id="ARBA00001946"/>
    </source>
</evidence>
<dbReference type="InterPro" id="IPR022898">
    <property type="entry name" value="RNase_HII"/>
</dbReference>
<dbReference type="GO" id="GO:0046872">
    <property type="term" value="F:metal ion binding"/>
    <property type="evidence" value="ECO:0007669"/>
    <property type="project" value="UniProtKB-KW"/>
</dbReference>
<reference evidence="15" key="1">
    <citation type="journal article" date="2020" name="Nature">
        <title>Giant virus diversity and host interactions through global metagenomics.</title>
        <authorList>
            <person name="Schulz F."/>
            <person name="Roux S."/>
            <person name="Paez-Espino D."/>
            <person name="Jungbluth S."/>
            <person name="Walsh D.A."/>
            <person name="Denef V.J."/>
            <person name="McMahon K.D."/>
            <person name="Konstantinidis K.T."/>
            <person name="Eloe-Fadrosh E.A."/>
            <person name="Kyrpides N.C."/>
            <person name="Woyke T."/>
        </authorList>
    </citation>
    <scope>NUCLEOTIDE SEQUENCE</scope>
    <source>
        <strain evidence="15">GVMAG-M-3300024252-29</strain>
    </source>
</reference>
<evidence type="ECO:0000256" key="11">
    <source>
        <dbReference type="ARBA" id="ARBA00022759"/>
    </source>
</evidence>
<dbReference type="InterPro" id="IPR036397">
    <property type="entry name" value="RNaseH_sf"/>
</dbReference>
<evidence type="ECO:0000313" key="15">
    <source>
        <dbReference type="EMBL" id="QHT93433.1"/>
    </source>
</evidence>
<comment type="subcellular location">
    <subcellularLocation>
        <location evidence="4">Cytoplasm</location>
    </subcellularLocation>
</comment>